<evidence type="ECO:0000256" key="5">
    <source>
        <dbReference type="ARBA" id="ARBA00023004"/>
    </source>
</evidence>
<dbReference type="PANTHER" id="PTHR11961">
    <property type="entry name" value="CYTOCHROME C"/>
    <property type="match status" value="1"/>
</dbReference>
<dbReference type="RefSeq" id="WP_373301695.1">
    <property type="nucleotide sequence ID" value="NZ_BNCG01000014.1"/>
</dbReference>
<gene>
    <name evidence="9" type="ORF">ACFONL_13825</name>
</gene>
<evidence type="ECO:0000313" key="10">
    <source>
        <dbReference type="Proteomes" id="UP001595704"/>
    </source>
</evidence>
<sequence>MIAHPSPRLRQTDNTRRRGGPGLARLMGAALSLAFIAGLPVMARAETAAPAAAGSAEAGEKVFLKCRACHQIGAGAKHLVGPELNGVIGRKAGTVAGYSFSDAMKNSGLTWDAATLRDYLKNPRAKVTGTRMIFVGLPKDKDIDDLLAYVGQFDADGKKKP</sequence>
<keyword evidence="3 6" id="KW-0479">Metal-binding</keyword>
<dbReference type="SUPFAM" id="SSF46626">
    <property type="entry name" value="Cytochrome c"/>
    <property type="match status" value="1"/>
</dbReference>
<keyword evidence="4" id="KW-0249">Electron transport</keyword>
<dbReference type="InterPro" id="IPR002327">
    <property type="entry name" value="Cyt_c_1A/1B"/>
</dbReference>
<evidence type="ECO:0000259" key="8">
    <source>
        <dbReference type="PROSITE" id="PS51007"/>
    </source>
</evidence>
<accession>A0ABV7UIT4</accession>
<keyword evidence="2 6" id="KW-0349">Heme</keyword>
<evidence type="ECO:0000313" key="9">
    <source>
        <dbReference type="EMBL" id="MFC3638433.1"/>
    </source>
</evidence>
<dbReference type="Gene3D" id="1.10.760.10">
    <property type="entry name" value="Cytochrome c-like domain"/>
    <property type="match status" value="1"/>
</dbReference>
<keyword evidence="10" id="KW-1185">Reference proteome</keyword>
<evidence type="ECO:0000256" key="1">
    <source>
        <dbReference type="ARBA" id="ARBA00022448"/>
    </source>
</evidence>
<dbReference type="Proteomes" id="UP001595704">
    <property type="component" value="Unassembled WGS sequence"/>
</dbReference>
<dbReference type="EMBL" id="JBHRYC010000073">
    <property type="protein sequence ID" value="MFC3638433.1"/>
    <property type="molecule type" value="Genomic_DNA"/>
</dbReference>
<name>A0ABV7UIT4_9HYPH</name>
<evidence type="ECO:0000256" key="7">
    <source>
        <dbReference type="SAM" id="MobiDB-lite"/>
    </source>
</evidence>
<evidence type="ECO:0000256" key="3">
    <source>
        <dbReference type="ARBA" id="ARBA00022723"/>
    </source>
</evidence>
<dbReference type="InterPro" id="IPR009056">
    <property type="entry name" value="Cyt_c-like_dom"/>
</dbReference>
<dbReference type="InterPro" id="IPR036909">
    <property type="entry name" value="Cyt_c-like_dom_sf"/>
</dbReference>
<dbReference type="PROSITE" id="PS51007">
    <property type="entry name" value="CYTC"/>
    <property type="match status" value="1"/>
</dbReference>
<dbReference type="PRINTS" id="PR00604">
    <property type="entry name" value="CYTCHRMECIAB"/>
</dbReference>
<protein>
    <submittedName>
        <fullName evidence="9">C-type cytochrome</fullName>
    </submittedName>
</protein>
<proteinExistence type="predicted"/>
<organism evidence="9 10">
    <name type="scientific">Camelimonas fluminis</name>
    <dbReference type="NCBI Taxonomy" id="1576911"/>
    <lineage>
        <taxon>Bacteria</taxon>
        <taxon>Pseudomonadati</taxon>
        <taxon>Pseudomonadota</taxon>
        <taxon>Alphaproteobacteria</taxon>
        <taxon>Hyphomicrobiales</taxon>
        <taxon>Chelatococcaceae</taxon>
        <taxon>Camelimonas</taxon>
    </lineage>
</organism>
<feature type="region of interest" description="Disordered" evidence="7">
    <location>
        <begin position="1"/>
        <end position="20"/>
    </location>
</feature>
<keyword evidence="1" id="KW-0813">Transport</keyword>
<evidence type="ECO:0000256" key="2">
    <source>
        <dbReference type="ARBA" id="ARBA00022617"/>
    </source>
</evidence>
<feature type="domain" description="Cytochrome c" evidence="8">
    <location>
        <begin position="54"/>
        <end position="154"/>
    </location>
</feature>
<keyword evidence="5 6" id="KW-0408">Iron</keyword>
<reference evidence="10" key="1">
    <citation type="journal article" date="2019" name="Int. J. Syst. Evol. Microbiol.">
        <title>The Global Catalogue of Microorganisms (GCM) 10K type strain sequencing project: providing services to taxonomists for standard genome sequencing and annotation.</title>
        <authorList>
            <consortium name="The Broad Institute Genomics Platform"/>
            <consortium name="The Broad Institute Genome Sequencing Center for Infectious Disease"/>
            <person name="Wu L."/>
            <person name="Ma J."/>
        </authorList>
    </citation>
    <scope>NUCLEOTIDE SEQUENCE [LARGE SCALE GENOMIC DNA]</scope>
    <source>
        <strain evidence="10">KCTC 42282</strain>
    </source>
</reference>
<comment type="caution">
    <text evidence="9">The sequence shown here is derived from an EMBL/GenBank/DDBJ whole genome shotgun (WGS) entry which is preliminary data.</text>
</comment>
<evidence type="ECO:0000256" key="4">
    <source>
        <dbReference type="ARBA" id="ARBA00022982"/>
    </source>
</evidence>
<evidence type="ECO:0000256" key="6">
    <source>
        <dbReference type="PROSITE-ProRule" id="PRU00433"/>
    </source>
</evidence>
<dbReference type="Pfam" id="PF00034">
    <property type="entry name" value="Cytochrom_C"/>
    <property type="match status" value="1"/>
</dbReference>